<organism evidence="1">
    <name type="scientific">Caudovirales sp. ctSH72</name>
    <dbReference type="NCBI Taxonomy" id="2826773"/>
    <lineage>
        <taxon>Viruses</taxon>
        <taxon>Duplodnaviria</taxon>
        <taxon>Heunggongvirae</taxon>
        <taxon>Uroviricota</taxon>
        <taxon>Caudoviricetes</taxon>
    </lineage>
</organism>
<accession>A0A8S5QP91</accession>
<reference evidence="1" key="1">
    <citation type="journal article" date="2021" name="Proc. Natl. Acad. Sci. U.S.A.">
        <title>A Catalog of Tens of Thousands of Viruses from Human Metagenomes Reveals Hidden Associations with Chronic Diseases.</title>
        <authorList>
            <person name="Tisza M.J."/>
            <person name="Buck C.B."/>
        </authorList>
    </citation>
    <scope>NUCLEOTIDE SEQUENCE</scope>
    <source>
        <strain evidence="1">CtSH72</strain>
    </source>
</reference>
<name>A0A8S5QP91_9CAUD</name>
<protein>
    <submittedName>
        <fullName evidence="1">Uncharacterized protein</fullName>
    </submittedName>
</protein>
<evidence type="ECO:0000313" key="1">
    <source>
        <dbReference type="EMBL" id="DAE20565.1"/>
    </source>
</evidence>
<sequence>MKLKELLKVIPDTYILGLTNADEDNYSILVFGRRKDAIWGYGQRAFLSSDEVLNLEVEAIHPGVNTYLRDSDMYGEDSTELHVKTQLLIELKLEEENERRKHRNY</sequence>
<dbReference type="EMBL" id="BK015697">
    <property type="protein sequence ID" value="DAE20565.1"/>
    <property type="molecule type" value="Genomic_DNA"/>
</dbReference>
<proteinExistence type="predicted"/>